<sequence length="230" mass="26261">MTSHVDVTINIAACTEVDIPQCMEIISAAFQHNAPFVDIYFPNHDTTGRAQALERLHNWFTSDPDAQFLKAEKNGRVLGFAVWTHTLSSKNPSPNDLKDAEDVDAVWGRLGEDGEKEKRFVEQVWYSYVQPRRAAVFAAPEGKGVMVLEVLAVHPESQRIGLGERLTRWGCEKADENGLEAIVEATRAGKRCYERCGFRTEIDQMIFDVEDQFKSRRLPDISFMRRKRRE</sequence>
<feature type="domain" description="N-acetyltransferase" evidence="1">
    <location>
        <begin position="9"/>
        <end position="219"/>
    </location>
</feature>
<dbReference type="EMBL" id="ML991771">
    <property type="protein sequence ID" value="KAF2239993.1"/>
    <property type="molecule type" value="Genomic_DNA"/>
</dbReference>
<dbReference type="PROSITE" id="PS51186">
    <property type="entry name" value="GNAT"/>
    <property type="match status" value="1"/>
</dbReference>
<name>A0A6A6HR41_VIRVR</name>
<dbReference type="OrthoDB" id="4738875at2759"/>
<reference evidence="2" key="1">
    <citation type="journal article" date="2020" name="Stud. Mycol.">
        <title>101 Dothideomycetes genomes: a test case for predicting lifestyles and emergence of pathogens.</title>
        <authorList>
            <person name="Haridas S."/>
            <person name="Albert R."/>
            <person name="Binder M."/>
            <person name="Bloem J."/>
            <person name="Labutti K."/>
            <person name="Salamov A."/>
            <person name="Andreopoulos B."/>
            <person name="Baker S."/>
            <person name="Barry K."/>
            <person name="Bills G."/>
            <person name="Bluhm B."/>
            <person name="Cannon C."/>
            <person name="Castanera R."/>
            <person name="Culley D."/>
            <person name="Daum C."/>
            <person name="Ezra D."/>
            <person name="Gonzalez J."/>
            <person name="Henrissat B."/>
            <person name="Kuo A."/>
            <person name="Liang C."/>
            <person name="Lipzen A."/>
            <person name="Lutzoni F."/>
            <person name="Magnuson J."/>
            <person name="Mondo S."/>
            <person name="Nolan M."/>
            <person name="Ohm R."/>
            <person name="Pangilinan J."/>
            <person name="Park H.-J."/>
            <person name="Ramirez L."/>
            <person name="Alfaro M."/>
            <person name="Sun H."/>
            <person name="Tritt A."/>
            <person name="Yoshinaga Y."/>
            <person name="Zwiers L.-H."/>
            <person name="Turgeon B."/>
            <person name="Goodwin S."/>
            <person name="Spatafora J."/>
            <person name="Crous P."/>
            <person name="Grigoriev I."/>
        </authorList>
    </citation>
    <scope>NUCLEOTIDE SEQUENCE</scope>
    <source>
        <strain evidence="2">Tuck. ex Michener</strain>
    </source>
</reference>
<dbReference type="GO" id="GO:0016747">
    <property type="term" value="F:acyltransferase activity, transferring groups other than amino-acyl groups"/>
    <property type="evidence" value="ECO:0007669"/>
    <property type="project" value="InterPro"/>
</dbReference>
<dbReference type="SUPFAM" id="SSF55729">
    <property type="entry name" value="Acyl-CoA N-acyltransferases (Nat)"/>
    <property type="match status" value="1"/>
</dbReference>
<dbReference type="Proteomes" id="UP000800092">
    <property type="component" value="Unassembled WGS sequence"/>
</dbReference>
<evidence type="ECO:0000313" key="3">
    <source>
        <dbReference type="Proteomes" id="UP000800092"/>
    </source>
</evidence>
<dbReference type="AlphaFoldDB" id="A0A6A6HR41"/>
<keyword evidence="2" id="KW-0012">Acyltransferase</keyword>
<dbReference type="Pfam" id="PF00583">
    <property type="entry name" value="Acetyltransf_1"/>
    <property type="match status" value="1"/>
</dbReference>
<organism evidence="2 3">
    <name type="scientific">Viridothelium virens</name>
    <name type="common">Speckled blister lichen</name>
    <name type="synonym">Trypethelium virens</name>
    <dbReference type="NCBI Taxonomy" id="1048519"/>
    <lineage>
        <taxon>Eukaryota</taxon>
        <taxon>Fungi</taxon>
        <taxon>Dikarya</taxon>
        <taxon>Ascomycota</taxon>
        <taxon>Pezizomycotina</taxon>
        <taxon>Dothideomycetes</taxon>
        <taxon>Dothideomycetes incertae sedis</taxon>
        <taxon>Trypetheliales</taxon>
        <taxon>Trypetheliaceae</taxon>
        <taxon>Viridothelium</taxon>
    </lineage>
</organism>
<dbReference type="InterPro" id="IPR000182">
    <property type="entry name" value="GNAT_dom"/>
</dbReference>
<evidence type="ECO:0000313" key="2">
    <source>
        <dbReference type="EMBL" id="KAF2239993.1"/>
    </source>
</evidence>
<keyword evidence="2" id="KW-0808">Transferase</keyword>
<dbReference type="Gene3D" id="3.40.630.30">
    <property type="match status" value="1"/>
</dbReference>
<dbReference type="InterPro" id="IPR052523">
    <property type="entry name" value="Trichothecene_AcTrans"/>
</dbReference>
<dbReference type="PANTHER" id="PTHR42791:SF14">
    <property type="entry name" value="N-ACETYLTRANSFERASE DOMAIN-CONTAINING PROTEIN"/>
    <property type="match status" value="1"/>
</dbReference>
<dbReference type="PANTHER" id="PTHR42791">
    <property type="entry name" value="GNAT FAMILY ACETYLTRANSFERASE"/>
    <property type="match status" value="1"/>
</dbReference>
<evidence type="ECO:0000259" key="1">
    <source>
        <dbReference type="PROSITE" id="PS51186"/>
    </source>
</evidence>
<protein>
    <submittedName>
        <fullName evidence="2">Acyl-CoA N-acyltransferase</fullName>
    </submittedName>
</protein>
<proteinExistence type="predicted"/>
<gene>
    <name evidence="2" type="ORF">EV356DRAFT_495833</name>
</gene>
<accession>A0A6A6HR41</accession>
<dbReference type="CDD" id="cd04301">
    <property type="entry name" value="NAT_SF"/>
    <property type="match status" value="1"/>
</dbReference>
<dbReference type="InterPro" id="IPR016181">
    <property type="entry name" value="Acyl_CoA_acyltransferase"/>
</dbReference>
<keyword evidence="3" id="KW-1185">Reference proteome</keyword>